<dbReference type="RefSeq" id="XP_022951111.1">
    <property type="nucleotide sequence ID" value="XM_023095343.1"/>
</dbReference>
<keyword evidence="1 3" id="KW-0853">WD repeat</keyword>
<keyword evidence="2" id="KW-0677">Repeat</keyword>
<feature type="repeat" description="WD" evidence="3">
    <location>
        <begin position="229"/>
        <end position="271"/>
    </location>
</feature>
<proteinExistence type="predicted"/>
<dbReference type="AlphaFoldDB" id="A0A6J1GGN0"/>
<reference evidence="5" key="1">
    <citation type="submission" date="2025-08" db="UniProtKB">
        <authorList>
            <consortium name="RefSeq"/>
        </authorList>
    </citation>
    <scope>IDENTIFICATION</scope>
    <source>
        <tissue evidence="5">Young leaves</tissue>
    </source>
</reference>
<accession>A0A6J1GGN0</accession>
<dbReference type="SMART" id="SM00320">
    <property type="entry name" value="WD40"/>
    <property type="match status" value="4"/>
</dbReference>
<evidence type="ECO:0000256" key="1">
    <source>
        <dbReference type="ARBA" id="ARBA00022574"/>
    </source>
</evidence>
<gene>
    <name evidence="5" type="primary">LOC111454056</name>
</gene>
<dbReference type="Proteomes" id="UP000504609">
    <property type="component" value="Unplaced"/>
</dbReference>
<evidence type="ECO:0000313" key="4">
    <source>
        <dbReference type="Proteomes" id="UP000504609"/>
    </source>
</evidence>
<keyword evidence="4" id="KW-1185">Reference proteome</keyword>
<dbReference type="PANTHER" id="PTHR10971">
    <property type="entry name" value="MRNA EXPORT FACTOR AND BUB3"/>
    <property type="match status" value="1"/>
</dbReference>
<organism evidence="4 5">
    <name type="scientific">Cucurbita moschata</name>
    <name type="common">Winter crookneck squash</name>
    <name type="synonym">Cucurbita pepo var. moschata</name>
    <dbReference type="NCBI Taxonomy" id="3662"/>
    <lineage>
        <taxon>Eukaryota</taxon>
        <taxon>Viridiplantae</taxon>
        <taxon>Streptophyta</taxon>
        <taxon>Embryophyta</taxon>
        <taxon>Tracheophyta</taxon>
        <taxon>Spermatophyta</taxon>
        <taxon>Magnoliopsida</taxon>
        <taxon>eudicotyledons</taxon>
        <taxon>Gunneridae</taxon>
        <taxon>Pentapetalae</taxon>
        <taxon>rosids</taxon>
        <taxon>fabids</taxon>
        <taxon>Cucurbitales</taxon>
        <taxon>Cucurbitaceae</taxon>
        <taxon>Cucurbiteae</taxon>
        <taxon>Cucurbita</taxon>
    </lineage>
</organism>
<dbReference type="InterPro" id="IPR036322">
    <property type="entry name" value="WD40_repeat_dom_sf"/>
</dbReference>
<feature type="repeat" description="WD" evidence="3">
    <location>
        <begin position="92"/>
        <end position="133"/>
    </location>
</feature>
<dbReference type="PROSITE" id="PS00678">
    <property type="entry name" value="WD_REPEATS_1"/>
    <property type="match status" value="1"/>
</dbReference>
<dbReference type="KEGG" id="cmos:111454056"/>
<protein>
    <submittedName>
        <fullName evidence="5">Mitotic checkpoint protein BUB3.3</fullName>
    </submittedName>
</protein>
<evidence type="ECO:0000256" key="2">
    <source>
        <dbReference type="ARBA" id="ARBA00022737"/>
    </source>
</evidence>
<dbReference type="PROSITE" id="PS50082">
    <property type="entry name" value="WD_REPEATS_2"/>
    <property type="match status" value="2"/>
</dbReference>
<name>A0A6J1GGN0_CUCMO</name>
<dbReference type="PROSITE" id="PS50294">
    <property type="entry name" value="WD_REPEATS_REGION"/>
    <property type="match status" value="1"/>
</dbReference>
<dbReference type="InterPro" id="IPR001680">
    <property type="entry name" value="WD40_rpt"/>
</dbReference>
<dbReference type="GeneID" id="111454056"/>
<evidence type="ECO:0000313" key="5">
    <source>
        <dbReference type="RefSeq" id="XP_022951111.1"/>
    </source>
</evidence>
<evidence type="ECO:0000256" key="3">
    <source>
        <dbReference type="PROSITE-ProRule" id="PRU00221"/>
    </source>
</evidence>
<dbReference type="InterPro" id="IPR019775">
    <property type="entry name" value="WD40_repeat_CS"/>
</dbReference>
<sequence length="330" mass="36356">MEPNRVLLDFQNPIQDAISTIQFAPRSNNLLISSWDSSLRLYDVDNSALRLEAPSEAALLDCCFQDESLALSAGSDGLIRRYDLQSGISETIGKHDDIATNISYSDQTCQIVTAGLDGKILLWDTRREKCVSFVRNRGSDVVSMSISGFNLIVASGVCVYSLDFRNMQKPVQLTDSCMKVPVACVSSVPYTEGFAIGSVDGRVALEIACLDQADDIRYIFWCHPKSKGRRKHLESVNDIGFNPIHHGAFATGDNAGFVSVWDFQSKRRILELPRFPNSVASLSYNCGGQVLAVASSCTYQEAKEREDPPQVFLHVIEEYNPKSFSASSTG</sequence>
<dbReference type="SUPFAM" id="SSF50978">
    <property type="entry name" value="WD40 repeat-like"/>
    <property type="match status" value="1"/>
</dbReference>
<dbReference type="InterPro" id="IPR015943">
    <property type="entry name" value="WD40/YVTN_repeat-like_dom_sf"/>
</dbReference>
<dbReference type="Pfam" id="PF00400">
    <property type="entry name" value="WD40"/>
    <property type="match status" value="2"/>
</dbReference>
<dbReference type="Gene3D" id="2.130.10.10">
    <property type="entry name" value="YVTN repeat-like/Quinoprotein amine dehydrogenase"/>
    <property type="match status" value="1"/>
</dbReference>